<evidence type="ECO:0000313" key="3">
    <source>
        <dbReference type="Proteomes" id="UP001187192"/>
    </source>
</evidence>
<feature type="region of interest" description="Disordered" evidence="1">
    <location>
        <begin position="197"/>
        <end position="233"/>
    </location>
</feature>
<accession>A0AA88AXL9</accession>
<dbReference type="GO" id="GO:0007034">
    <property type="term" value="P:vacuolar transport"/>
    <property type="evidence" value="ECO:0007669"/>
    <property type="project" value="InterPro"/>
</dbReference>
<dbReference type="Gene3D" id="6.10.140.1230">
    <property type="match status" value="1"/>
</dbReference>
<gene>
    <name evidence="2" type="ORF">TIFTF001_020145</name>
</gene>
<dbReference type="AlphaFoldDB" id="A0AA88AXL9"/>
<reference evidence="2" key="1">
    <citation type="submission" date="2023-07" db="EMBL/GenBank/DDBJ databases">
        <title>draft genome sequence of fig (Ficus carica).</title>
        <authorList>
            <person name="Takahashi T."/>
            <person name="Nishimura K."/>
        </authorList>
    </citation>
    <scope>NUCLEOTIDE SEQUENCE</scope>
</reference>
<protein>
    <submittedName>
        <fullName evidence="2">Uncharacterized protein</fullName>
    </submittedName>
</protein>
<organism evidence="2 3">
    <name type="scientific">Ficus carica</name>
    <name type="common">Common fig</name>
    <dbReference type="NCBI Taxonomy" id="3494"/>
    <lineage>
        <taxon>Eukaryota</taxon>
        <taxon>Viridiplantae</taxon>
        <taxon>Streptophyta</taxon>
        <taxon>Embryophyta</taxon>
        <taxon>Tracheophyta</taxon>
        <taxon>Spermatophyta</taxon>
        <taxon>Magnoliopsida</taxon>
        <taxon>eudicotyledons</taxon>
        <taxon>Gunneridae</taxon>
        <taxon>Pentapetalae</taxon>
        <taxon>rosids</taxon>
        <taxon>fabids</taxon>
        <taxon>Rosales</taxon>
        <taxon>Moraceae</taxon>
        <taxon>Ficeae</taxon>
        <taxon>Ficus</taxon>
    </lineage>
</organism>
<comment type="caution">
    <text evidence="2">The sequence shown here is derived from an EMBL/GenBank/DDBJ whole genome shotgun (WGS) entry which is preliminary data.</text>
</comment>
<dbReference type="PANTHER" id="PTHR10476">
    <property type="entry name" value="CHARGED MULTIVESICULAR BODY PROTEIN"/>
    <property type="match status" value="1"/>
</dbReference>
<proteinExistence type="predicted"/>
<dbReference type="InterPro" id="IPR005024">
    <property type="entry name" value="Snf7_fam"/>
</dbReference>
<dbReference type="Pfam" id="PF03357">
    <property type="entry name" value="Snf7"/>
    <property type="match status" value="1"/>
</dbReference>
<sequence length="246" mass="27814">MEKLKSMLKPKPNPQQQLRDWQRRLRQECRNIERQIRGKSSSSSFFFSIFLISFDVQKEEKGVEKAIRESAKRNDMGSAKALAKEIVRSRKTVNRLHENKAQLNSISMHLGESVAIARTIGHLSKSSEVMKLVNNLMKAPEMAVTMQEFSKEMTKAGVIEEIVNDAVDTALDSEDIEEETEEEVEKVLNELAGETAAQLPEAIRKERAKLPAQSASTSKQEEAIAEGVDDEEEMEELRARLAKVRS</sequence>
<dbReference type="Gramene" id="FCD_00037027-RA">
    <property type="protein sequence ID" value="FCD_00037027-RA:cds"/>
    <property type="gene ID" value="FCD_00037027"/>
</dbReference>
<feature type="compositionally biased region" description="Acidic residues" evidence="1">
    <location>
        <begin position="223"/>
        <end position="233"/>
    </location>
</feature>
<evidence type="ECO:0000313" key="2">
    <source>
        <dbReference type="EMBL" id="GMN50991.1"/>
    </source>
</evidence>
<name>A0AA88AXL9_FICCA</name>
<dbReference type="Proteomes" id="UP001187192">
    <property type="component" value="Unassembled WGS sequence"/>
</dbReference>
<dbReference type="Gramene" id="FCD_00028844-RA">
    <property type="protein sequence ID" value="FCD_00028844-RA:cds"/>
    <property type="gene ID" value="FCD_00028844"/>
</dbReference>
<keyword evidence="3" id="KW-1185">Reference proteome</keyword>
<evidence type="ECO:0000256" key="1">
    <source>
        <dbReference type="SAM" id="MobiDB-lite"/>
    </source>
</evidence>
<dbReference type="EMBL" id="BTGU01000036">
    <property type="protein sequence ID" value="GMN50991.1"/>
    <property type="molecule type" value="Genomic_DNA"/>
</dbReference>